<evidence type="ECO:0000313" key="5">
    <source>
        <dbReference type="Proteomes" id="UP000010164"/>
    </source>
</evidence>
<comment type="caution">
    <text evidence="4">The sequence shown here is derived from an EMBL/GenBank/DDBJ whole genome shotgun (WGS) entry which is preliminary data.</text>
</comment>
<evidence type="ECO:0000256" key="1">
    <source>
        <dbReference type="SAM" id="SignalP"/>
    </source>
</evidence>
<dbReference type="EMBL" id="AMRJ01000009">
    <property type="protein sequence ID" value="EKF74629.1"/>
    <property type="molecule type" value="Genomic_DNA"/>
</dbReference>
<dbReference type="Proteomes" id="UP000010164">
    <property type="component" value="Unassembled WGS sequence"/>
</dbReference>
<evidence type="ECO:0000313" key="4">
    <source>
        <dbReference type="EMBL" id="EKF74629.1"/>
    </source>
</evidence>
<dbReference type="STRING" id="1177179.A11A3_07413"/>
<protein>
    <recommendedName>
        <fullName evidence="6">DUF4124 domain-containing protein</fullName>
    </recommendedName>
</protein>
<reference evidence="4 5" key="1">
    <citation type="journal article" date="2012" name="J. Bacteriol.">
        <title>Genome Sequence of the Alkane-Degrading Bacterium Alcanivorax hongdengensis Type Strain A-11-3.</title>
        <authorList>
            <person name="Lai Q."/>
            <person name="Shao Z."/>
        </authorList>
    </citation>
    <scope>NUCLEOTIDE SEQUENCE [LARGE SCALE GENOMIC DNA]</scope>
    <source>
        <strain evidence="4 5">A-11-3</strain>
    </source>
</reference>
<feature type="domain" description="DUF1570" evidence="2">
    <location>
        <begin position="150"/>
        <end position="252"/>
    </location>
</feature>
<evidence type="ECO:0008006" key="6">
    <source>
        <dbReference type="Google" id="ProtNLM"/>
    </source>
</evidence>
<dbReference type="InterPro" id="IPR011464">
    <property type="entry name" value="DUF1570"/>
</dbReference>
<dbReference type="AlphaFoldDB" id="L0WCA2"/>
<accession>L0WCA2</accession>
<evidence type="ECO:0000259" key="3">
    <source>
        <dbReference type="Pfam" id="PF13511"/>
    </source>
</evidence>
<dbReference type="eggNOG" id="ENOG5030T0M">
    <property type="taxonomic scope" value="Bacteria"/>
</dbReference>
<feature type="chain" id="PRO_5003947877" description="DUF4124 domain-containing protein" evidence="1">
    <location>
        <begin position="21"/>
        <end position="306"/>
    </location>
</feature>
<name>L0WCA2_9GAMM</name>
<sequence length="306" mass="35448">MRFLIGTLLCLACASLPAQMYQWKDADGHVHFGDRAPQASSARELTVNHSGRQAPLQIRFLAREFALTPEQEQRVRDGIQRIHHFYRRQFGLDLHGTTEVNIYLMADQAHFRQWMKERVGGSSNFYAGVFIPGRNELAVWPWSDNPDDIVETLLHEANHVVLNQLSPRAPVWLHEGLSQYFQTLKVYQDRAWVTALPDAKKRIKAWIGNGKLITLRQYLSIDDRQWQRMAHQLDAIPYTVAWATTAFLMSEPSGRRTLKRMLQDLEKTDQRPTLQRLDALYPGGITQLEYHFFRWAQGDMPPQAVD</sequence>
<keyword evidence="1" id="KW-0732">Signal</keyword>
<feature type="domain" description="DUF4124" evidence="3">
    <location>
        <begin position="8"/>
        <end position="48"/>
    </location>
</feature>
<keyword evidence="5" id="KW-1185">Reference proteome</keyword>
<dbReference type="InterPro" id="IPR025392">
    <property type="entry name" value="DUF4124"/>
</dbReference>
<feature type="signal peptide" evidence="1">
    <location>
        <begin position="1"/>
        <end position="20"/>
    </location>
</feature>
<proteinExistence type="predicted"/>
<dbReference type="Pfam" id="PF07607">
    <property type="entry name" value="DUF1570"/>
    <property type="match status" value="1"/>
</dbReference>
<evidence type="ECO:0000259" key="2">
    <source>
        <dbReference type="Pfam" id="PF07607"/>
    </source>
</evidence>
<dbReference type="PATRIC" id="fig|1177179.3.peg.1489"/>
<organism evidence="4 5">
    <name type="scientific">Alcanivorax hongdengensis A-11-3</name>
    <dbReference type="NCBI Taxonomy" id="1177179"/>
    <lineage>
        <taxon>Bacteria</taxon>
        <taxon>Pseudomonadati</taxon>
        <taxon>Pseudomonadota</taxon>
        <taxon>Gammaproteobacteria</taxon>
        <taxon>Oceanospirillales</taxon>
        <taxon>Alcanivoracaceae</taxon>
        <taxon>Alcanivorax</taxon>
    </lineage>
</organism>
<gene>
    <name evidence="4" type="ORF">A11A3_07413</name>
</gene>
<dbReference type="Pfam" id="PF13511">
    <property type="entry name" value="DUF4124"/>
    <property type="match status" value="1"/>
</dbReference>